<accession>A0AAD8QGV1</accession>
<dbReference type="AlphaFoldDB" id="A0AAD8QGV1"/>
<keyword evidence="4" id="KW-1185">Reference proteome</keyword>
<dbReference type="PROSITE" id="PS00639">
    <property type="entry name" value="THIOL_PROTEASE_HIS"/>
    <property type="match status" value="1"/>
</dbReference>
<evidence type="ECO:0000313" key="4">
    <source>
        <dbReference type="Proteomes" id="UP001231189"/>
    </source>
</evidence>
<evidence type="ECO:0000256" key="1">
    <source>
        <dbReference type="ARBA" id="ARBA00008455"/>
    </source>
</evidence>
<feature type="domain" description="Peptidase C1A papain C-terminal" evidence="2">
    <location>
        <begin position="4"/>
        <end position="88"/>
    </location>
</feature>
<evidence type="ECO:0000259" key="2">
    <source>
        <dbReference type="Pfam" id="PF00112"/>
    </source>
</evidence>
<comment type="caution">
    <text evidence="3">The sequence shown here is derived from an EMBL/GenBank/DDBJ whole genome shotgun (WGS) entry which is preliminary data.</text>
</comment>
<dbReference type="GO" id="GO:0008234">
    <property type="term" value="F:cysteine-type peptidase activity"/>
    <property type="evidence" value="ECO:0007669"/>
    <property type="project" value="InterPro"/>
</dbReference>
<comment type="similarity">
    <text evidence="1">Belongs to the peptidase C1 family.</text>
</comment>
<dbReference type="GO" id="GO:0006508">
    <property type="term" value="P:proteolysis"/>
    <property type="evidence" value="ECO:0007669"/>
    <property type="project" value="InterPro"/>
</dbReference>
<evidence type="ECO:0000313" key="3">
    <source>
        <dbReference type="EMBL" id="KAK1601242.1"/>
    </source>
</evidence>
<dbReference type="InterPro" id="IPR013128">
    <property type="entry name" value="Peptidase_C1A"/>
</dbReference>
<dbReference type="Proteomes" id="UP001231189">
    <property type="component" value="Unassembled WGS sequence"/>
</dbReference>
<dbReference type="PANTHER" id="PTHR12411">
    <property type="entry name" value="CYSTEINE PROTEASE FAMILY C1-RELATED"/>
    <property type="match status" value="1"/>
</dbReference>
<organism evidence="3 4">
    <name type="scientific">Lolium multiflorum</name>
    <name type="common">Italian ryegrass</name>
    <name type="synonym">Lolium perenne subsp. multiflorum</name>
    <dbReference type="NCBI Taxonomy" id="4521"/>
    <lineage>
        <taxon>Eukaryota</taxon>
        <taxon>Viridiplantae</taxon>
        <taxon>Streptophyta</taxon>
        <taxon>Embryophyta</taxon>
        <taxon>Tracheophyta</taxon>
        <taxon>Spermatophyta</taxon>
        <taxon>Magnoliopsida</taxon>
        <taxon>Liliopsida</taxon>
        <taxon>Poales</taxon>
        <taxon>Poaceae</taxon>
        <taxon>BOP clade</taxon>
        <taxon>Pooideae</taxon>
        <taxon>Poodae</taxon>
        <taxon>Poeae</taxon>
        <taxon>Poeae Chloroplast Group 2 (Poeae type)</taxon>
        <taxon>Loliodinae</taxon>
        <taxon>Loliinae</taxon>
        <taxon>Lolium</taxon>
    </lineage>
</organism>
<dbReference type="SUPFAM" id="SSF54001">
    <property type="entry name" value="Cysteine proteinases"/>
    <property type="match status" value="1"/>
</dbReference>
<dbReference type="InterPro" id="IPR025660">
    <property type="entry name" value="Pept_his_AS"/>
</dbReference>
<name>A0AAD8QGV1_LOLMU</name>
<sequence length="107" mass="12099">MAERHVVVALNGNITEFYNYRGGVFRGSCTADLTHAMLLVGYNTTVEGDPYNEPVGVDFWILKNLWSTAWEEAWYMRLLRGDEADGGVYGVMLRSVYPMDAVDLIEN</sequence>
<protein>
    <recommendedName>
        <fullName evidence="2">Peptidase C1A papain C-terminal domain-containing protein</fullName>
    </recommendedName>
</protein>
<proteinExistence type="inferred from homology"/>
<dbReference type="Gene3D" id="3.90.70.10">
    <property type="entry name" value="Cysteine proteinases"/>
    <property type="match status" value="1"/>
</dbReference>
<dbReference type="InterPro" id="IPR038765">
    <property type="entry name" value="Papain-like_cys_pep_sf"/>
</dbReference>
<reference evidence="3" key="1">
    <citation type="submission" date="2023-07" db="EMBL/GenBank/DDBJ databases">
        <title>A chromosome-level genome assembly of Lolium multiflorum.</title>
        <authorList>
            <person name="Chen Y."/>
            <person name="Copetti D."/>
            <person name="Kolliker R."/>
            <person name="Studer B."/>
        </authorList>
    </citation>
    <scope>NUCLEOTIDE SEQUENCE</scope>
    <source>
        <strain evidence="3">02402/16</strain>
        <tissue evidence="3">Leaf</tissue>
    </source>
</reference>
<gene>
    <name evidence="3" type="ORF">QYE76_016770</name>
</gene>
<dbReference type="Pfam" id="PF00112">
    <property type="entry name" value="Peptidase_C1"/>
    <property type="match status" value="1"/>
</dbReference>
<dbReference type="EMBL" id="JAUUTY010000480">
    <property type="protein sequence ID" value="KAK1601242.1"/>
    <property type="molecule type" value="Genomic_DNA"/>
</dbReference>
<dbReference type="InterPro" id="IPR000668">
    <property type="entry name" value="Peptidase_C1A_C"/>
</dbReference>